<evidence type="ECO:0000313" key="4">
    <source>
        <dbReference type="EMBL" id="MBB5376887.1"/>
    </source>
</evidence>
<evidence type="ECO:0008006" key="7">
    <source>
        <dbReference type="Google" id="ProtNLM"/>
    </source>
</evidence>
<evidence type="ECO:0000313" key="3">
    <source>
        <dbReference type="EMBL" id="GHF46096.1"/>
    </source>
</evidence>
<gene>
    <name evidence="3" type="ORF">GCM10017781_23150</name>
    <name evidence="4" type="ORF">HNQ07_002351</name>
</gene>
<sequence length="260" mass="27467">MPLLPTRPLTLSLLTGLTVLLAACGSTAPQPLTPKPTPQPDPTPSEVSGLIMGKITPFTAGDASSVHEGNGTPADQANGGSLVDASGNLLVALVSDQGQFDLALPKVGTMTSAPDASLLFTVPAVFGSCENSQTTAPSGLKVYPINFLTTDTGKNIVSEIDPSKADLNYRAWWFSNIDATVEYSGNCLGLGKINTSFELKRGWNLLITETNPGVSTTYTVSTQPTSHVNWQYSVSSVGSASIKYPNLLSPWKNLPQYHNR</sequence>
<evidence type="ECO:0000256" key="1">
    <source>
        <dbReference type="SAM" id="MobiDB-lite"/>
    </source>
</evidence>
<accession>A0A7W8KEV0</accession>
<dbReference type="PROSITE" id="PS51257">
    <property type="entry name" value="PROKAR_LIPOPROTEIN"/>
    <property type="match status" value="1"/>
</dbReference>
<feature type="chain" id="PRO_5031205479" description="Carboxypeptidase regulatory-like domain-containing protein" evidence="2">
    <location>
        <begin position="29"/>
        <end position="260"/>
    </location>
</feature>
<comment type="caution">
    <text evidence="4">The sequence shown here is derived from an EMBL/GenBank/DDBJ whole genome shotgun (WGS) entry which is preliminary data.</text>
</comment>
<feature type="region of interest" description="Disordered" evidence="1">
    <location>
        <begin position="28"/>
        <end position="49"/>
    </location>
</feature>
<organism evidence="4 5">
    <name type="scientific">Deinococcus metalli</name>
    <dbReference type="NCBI Taxonomy" id="1141878"/>
    <lineage>
        <taxon>Bacteria</taxon>
        <taxon>Thermotogati</taxon>
        <taxon>Deinococcota</taxon>
        <taxon>Deinococci</taxon>
        <taxon>Deinococcales</taxon>
        <taxon>Deinococcaceae</taxon>
        <taxon>Deinococcus</taxon>
    </lineage>
</organism>
<name>A0A7W8KEV0_9DEIO</name>
<proteinExistence type="predicted"/>
<feature type="compositionally biased region" description="Pro residues" evidence="1">
    <location>
        <begin position="31"/>
        <end position="43"/>
    </location>
</feature>
<dbReference type="EMBL" id="BNAJ01000005">
    <property type="protein sequence ID" value="GHF46096.1"/>
    <property type="molecule type" value="Genomic_DNA"/>
</dbReference>
<dbReference type="Proteomes" id="UP000539473">
    <property type="component" value="Unassembled WGS sequence"/>
</dbReference>
<protein>
    <recommendedName>
        <fullName evidence="7">Carboxypeptidase regulatory-like domain-containing protein</fullName>
    </recommendedName>
</protein>
<keyword evidence="6" id="KW-1185">Reference proteome</keyword>
<feature type="signal peptide" evidence="2">
    <location>
        <begin position="1"/>
        <end position="28"/>
    </location>
</feature>
<evidence type="ECO:0000256" key="2">
    <source>
        <dbReference type="SAM" id="SignalP"/>
    </source>
</evidence>
<dbReference type="RefSeq" id="WP_184111933.1">
    <property type="nucleotide sequence ID" value="NZ_BNAJ01000005.1"/>
</dbReference>
<evidence type="ECO:0000313" key="5">
    <source>
        <dbReference type="Proteomes" id="UP000539473"/>
    </source>
</evidence>
<evidence type="ECO:0000313" key="6">
    <source>
        <dbReference type="Proteomes" id="UP000619376"/>
    </source>
</evidence>
<dbReference type="Proteomes" id="UP000619376">
    <property type="component" value="Unassembled WGS sequence"/>
</dbReference>
<dbReference type="AlphaFoldDB" id="A0A7W8KEV0"/>
<keyword evidence="2" id="KW-0732">Signal</keyword>
<reference evidence="3" key="1">
    <citation type="journal article" date="2014" name="Int. J. Syst. Evol. Microbiol.">
        <title>Complete genome of a new Firmicutes species belonging to the dominant human colonic microbiota ('Ruminococcus bicirculans') reveals two chromosomes and a selective capacity to utilize plant glucans.</title>
        <authorList>
            <consortium name="NISC Comparative Sequencing Program"/>
            <person name="Wegmann U."/>
            <person name="Louis P."/>
            <person name="Goesmann A."/>
            <person name="Henrissat B."/>
            <person name="Duncan S.H."/>
            <person name="Flint H.J."/>
        </authorList>
    </citation>
    <scope>NUCLEOTIDE SEQUENCE</scope>
    <source>
        <strain evidence="3">CGMCC 1.18437</strain>
    </source>
</reference>
<reference evidence="6" key="2">
    <citation type="journal article" date="2019" name="Int. J. Syst. Evol. Microbiol.">
        <title>The Global Catalogue of Microorganisms (GCM) 10K type strain sequencing project: providing services to taxonomists for standard genome sequencing and annotation.</title>
        <authorList>
            <consortium name="The Broad Institute Genomics Platform"/>
            <consortium name="The Broad Institute Genome Sequencing Center for Infectious Disease"/>
            <person name="Wu L."/>
            <person name="Ma J."/>
        </authorList>
    </citation>
    <scope>NUCLEOTIDE SEQUENCE [LARGE SCALE GENOMIC DNA]</scope>
    <source>
        <strain evidence="6">CGMCC 1.18437</strain>
    </source>
</reference>
<dbReference type="EMBL" id="JACHFK010000005">
    <property type="protein sequence ID" value="MBB5376887.1"/>
    <property type="molecule type" value="Genomic_DNA"/>
</dbReference>
<reference evidence="4 5" key="3">
    <citation type="submission" date="2020-08" db="EMBL/GenBank/DDBJ databases">
        <title>Genomic Encyclopedia of Type Strains, Phase IV (KMG-IV): sequencing the most valuable type-strain genomes for metagenomic binning, comparative biology and taxonomic classification.</title>
        <authorList>
            <person name="Goeker M."/>
        </authorList>
    </citation>
    <scope>NUCLEOTIDE SEQUENCE [LARGE SCALE GENOMIC DNA]</scope>
    <source>
        <strain evidence="4 5">DSM 27521</strain>
    </source>
</reference>
<reference evidence="3" key="4">
    <citation type="submission" date="2024-05" db="EMBL/GenBank/DDBJ databases">
        <authorList>
            <person name="Sun Q."/>
            <person name="Zhou Y."/>
        </authorList>
    </citation>
    <scope>NUCLEOTIDE SEQUENCE</scope>
    <source>
        <strain evidence="3">CGMCC 1.18437</strain>
    </source>
</reference>